<evidence type="ECO:0000256" key="6">
    <source>
        <dbReference type="SAM" id="MobiDB-lite"/>
    </source>
</evidence>
<evidence type="ECO:0000259" key="7">
    <source>
        <dbReference type="Pfam" id="PF04542"/>
    </source>
</evidence>
<dbReference type="Gene3D" id="3.10.450.50">
    <property type="match status" value="1"/>
</dbReference>
<dbReference type="NCBIfam" id="TIGR02937">
    <property type="entry name" value="sigma70-ECF"/>
    <property type="match status" value="1"/>
</dbReference>
<dbReference type="Gene3D" id="1.10.1740.10">
    <property type="match status" value="1"/>
</dbReference>
<dbReference type="InterPro" id="IPR032710">
    <property type="entry name" value="NTF2-like_dom_sf"/>
</dbReference>
<keyword evidence="3" id="KW-0805">Transcription regulation</keyword>
<feature type="compositionally biased region" description="Basic and acidic residues" evidence="6">
    <location>
        <begin position="95"/>
        <end position="104"/>
    </location>
</feature>
<comment type="caution">
    <text evidence="9">The sequence shown here is derived from an EMBL/GenBank/DDBJ whole genome shotgun (WGS) entry which is preliminary data.</text>
</comment>
<evidence type="ECO:0000256" key="4">
    <source>
        <dbReference type="ARBA" id="ARBA00023082"/>
    </source>
</evidence>
<keyword evidence="4" id="KW-0731">Sigma factor</keyword>
<evidence type="ECO:0000256" key="1">
    <source>
        <dbReference type="ARBA" id="ARBA00010641"/>
    </source>
</evidence>
<proteinExistence type="inferred from homology"/>
<accession>A0ABV9SR71</accession>
<reference evidence="10" key="1">
    <citation type="journal article" date="2019" name="Int. J. Syst. Evol. Microbiol.">
        <title>The Global Catalogue of Microorganisms (GCM) 10K type strain sequencing project: providing services to taxonomists for standard genome sequencing and annotation.</title>
        <authorList>
            <consortium name="The Broad Institute Genomics Platform"/>
            <consortium name="The Broad Institute Genome Sequencing Center for Infectious Disease"/>
            <person name="Wu L."/>
            <person name="Ma J."/>
        </authorList>
    </citation>
    <scope>NUCLEOTIDE SEQUENCE [LARGE SCALE GENOMIC DNA]</scope>
    <source>
        <strain evidence="10">CGMCC 4.7304</strain>
    </source>
</reference>
<comment type="similarity">
    <text evidence="1">Belongs to the sigma-70 factor family. ECF subfamily.</text>
</comment>
<dbReference type="Proteomes" id="UP001595858">
    <property type="component" value="Unassembled WGS sequence"/>
</dbReference>
<dbReference type="Pfam" id="PF08281">
    <property type="entry name" value="Sigma70_r4_2"/>
    <property type="match status" value="1"/>
</dbReference>
<feature type="domain" description="RNA polymerase sigma-70 region 2" evidence="7">
    <location>
        <begin position="11"/>
        <end position="74"/>
    </location>
</feature>
<feature type="region of interest" description="Disordered" evidence="6">
    <location>
        <begin position="95"/>
        <end position="125"/>
    </location>
</feature>
<dbReference type="PANTHER" id="PTHR30173:SF43">
    <property type="entry name" value="ECF RNA POLYMERASE SIGMA FACTOR SIGI-RELATED"/>
    <property type="match status" value="1"/>
</dbReference>
<dbReference type="EMBL" id="JBHSIY010000020">
    <property type="protein sequence ID" value="MFC4868824.1"/>
    <property type="molecule type" value="Genomic_DNA"/>
</dbReference>
<dbReference type="SUPFAM" id="SSF88946">
    <property type="entry name" value="Sigma2 domain of RNA polymerase sigma factors"/>
    <property type="match status" value="1"/>
</dbReference>
<evidence type="ECO:0000259" key="8">
    <source>
        <dbReference type="Pfam" id="PF08281"/>
    </source>
</evidence>
<sequence>MDERTWLMQHFEQDRARLRAVAYRMLGSHGEADDAVQEAWLRIDRSGTDGVENPAAWLTTVVARVCLNMLRSRKARREESFEGHVEHAAHVAHAEQAAHAEHARRGGRAPGAADAPGEAADPEQEAVLSDSVGLALLVVLDTLTPAERIAFVLHDMFAVPFDEIGPMIDRSPVAARQLASRARRRVKEGARPPETDRARRRRVVEAFLAASREGDFDALLAVLDPEVVFRADAATVPGGTPVMLRGARNVAKGASAAAQRARESVPGLVDGSPALVRVQEGRVSLVLTFTVADDLITGIEAIAEPERLHTLDVAVLDG</sequence>
<name>A0ABV9SR71_9ACTN</name>
<dbReference type="InterPro" id="IPR014284">
    <property type="entry name" value="RNA_pol_sigma-70_dom"/>
</dbReference>
<dbReference type="SUPFAM" id="SSF54427">
    <property type="entry name" value="NTF2-like"/>
    <property type="match status" value="1"/>
</dbReference>
<keyword evidence="10" id="KW-1185">Reference proteome</keyword>
<dbReference type="RefSeq" id="WP_344148530.1">
    <property type="nucleotide sequence ID" value="NZ_BAAAQI010000027.1"/>
</dbReference>
<evidence type="ECO:0000256" key="5">
    <source>
        <dbReference type="ARBA" id="ARBA00023163"/>
    </source>
</evidence>
<evidence type="ECO:0000256" key="3">
    <source>
        <dbReference type="ARBA" id="ARBA00023015"/>
    </source>
</evidence>
<comment type="subunit">
    <text evidence="2">Interacts transiently with the RNA polymerase catalytic core formed by RpoA, RpoB, RpoC and RpoZ (2 alpha, 1 beta, 1 beta' and 1 omega subunit) to form the RNA polymerase holoenzyme that can initiate transcription.</text>
</comment>
<organism evidence="9 10">
    <name type="scientific">Streptomonospora arabica</name>
    <dbReference type="NCBI Taxonomy" id="412417"/>
    <lineage>
        <taxon>Bacteria</taxon>
        <taxon>Bacillati</taxon>
        <taxon>Actinomycetota</taxon>
        <taxon>Actinomycetes</taxon>
        <taxon>Streptosporangiales</taxon>
        <taxon>Nocardiopsidaceae</taxon>
        <taxon>Streptomonospora</taxon>
    </lineage>
</organism>
<dbReference type="SUPFAM" id="SSF88659">
    <property type="entry name" value="Sigma3 and sigma4 domains of RNA polymerase sigma factors"/>
    <property type="match status" value="1"/>
</dbReference>
<dbReference type="InterPro" id="IPR007627">
    <property type="entry name" value="RNA_pol_sigma70_r2"/>
</dbReference>
<gene>
    <name evidence="9" type="ORF">ACFPCZ_19485</name>
</gene>
<feature type="compositionally biased region" description="Low complexity" evidence="6">
    <location>
        <begin position="110"/>
        <end position="119"/>
    </location>
</feature>
<dbReference type="Gene3D" id="1.10.10.10">
    <property type="entry name" value="Winged helix-like DNA-binding domain superfamily/Winged helix DNA-binding domain"/>
    <property type="match status" value="1"/>
</dbReference>
<evidence type="ECO:0000256" key="2">
    <source>
        <dbReference type="ARBA" id="ARBA00011344"/>
    </source>
</evidence>
<dbReference type="PANTHER" id="PTHR30173">
    <property type="entry name" value="SIGMA 19 FACTOR"/>
    <property type="match status" value="1"/>
</dbReference>
<dbReference type="InterPro" id="IPR036388">
    <property type="entry name" value="WH-like_DNA-bd_sf"/>
</dbReference>
<dbReference type="InterPro" id="IPR013324">
    <property type="entry name" value="RNA_pol_sigma_r3/r4-like"/>
</dbReference>
<dbReference type="InterPro" id="IPR013325">
    <property type="entry name" value="RNA_pol_sigma_r2"/>
</dbReference>
<protein>
    <submittedName>
        <fullName evidence="9">Sigma-70 family RNA polymerase sigma factor</fullName>
    </submittedName>
</protein>
<dbReference type="Pfam" id="PF04542">
    <property type="entry name" value="Sigma70_r2"/>
    <property type="match status" value="1"/>
</dbReference>
<evidence type="ECO:0000313" key="10">
    <source>
        <dbReference type="Proteomes" id="UP001595858"/>
    </source>
</evidence>
<feature type="domain" description="RNA polymerase sigma factor 70 region 4 type 2" evidence="8">
    <location>
        <begin position="135"/>
        <end position="185"/>
    </location>
</feature>
<keyword evidence="5" id="KW-0804">Transcription</keyword>
<dbReference type="InterPro" id="IPR013249">
    <property type="entry name" value="RNA_pol_sigma70_r4_t2"/>
</dbReference>
<evidence type="ECO:0000313" key="9">
    <source>
        <dbReference type="EMBL" id="MFC4868824.1"/>
    </source>
</evidence>
<dbReference type="InterPro" id="IPR052704">
    <property type="entry name" value="ECF_Sigma-70_Domain"/>
</dbReference>